<evidence type="ECO:0000256" key="1">
    <source>
        <dbReference type="SAM" id="Phobius"/>
    </source>
</evidence>
<gene>
    <name evidence="3" type="ORF">DMB90_17900</name>
</gene>
<accession>A0A5P6AAQ9</accession>
<feature type="transmembrane region" description="Helical" evidence="1">
    <location>
        <begin position="145"/>
        <end position="167"/>
    </location>
</feature>
<evidence type="ECO:0000259" key="2">
    <source>
        <dbReference type="Pfam" id="PF13676"/>
    </source>
</evidence>
<name>A0A5P6AAQ9_RAOPL</name>
<dbReference type="AlphaFoldDB" id="A0A5P6AAQ9"/>
<feature type="transmembrane region" description="Helical" evidence="1">
    <location>
        <begin position="116"/>
        <end position="139"/>
    </location>
</feature>
<feature type="domain" description="TIR" evidence="2">
    <location>
        <begin position="2"/>
        <end position="61"/>
    </location>
</feature>
<organism evidence="3">
    <name type="scientific">Raoultella planticola</name>
    <name type="common">Klebsiella planticola</name>
    <dbReference type="NCBI Taxonomy" id="575"/>
    <lineage>
        <taxon>Bacteria</taxon>
        <taxon>Pseudomonadati</taxon>
        <taxon>Pseudomonadota</taxon>
        <taxon>Gammaproteobacteria</taxon>
        <taxon>Enterobacterales</taxon>
        <taxon>Enterobacteriaceae</taxon>
        <taxon>Klebsiella/Raoultella group</taxon>
        <taxon>Raoultella</taxon>
    </lineage>
</organism>
<evidence type="ECO:0000313" key="3">
    <source>
        <dbReference type="EMBL" id="QFG76895.1"/>
    </source>
</evidence>
<dbReference type="GO" id="GO:0007165">
    <property type="term" value="P:signal transduction"/>
    <property type="evidence" value="ECO:0007669"/>
    <property type="project" value="InterPro"/>
</dbReference>
<keyword evidence="1" id="KW-1133">Transmembrane helix</keyword>
<dbReference type="InterPro" id="IPR035897">
    <property type="entry name" value="Toll_tir_struct_dom_sf"/>
</dbReference>
<proteinExistence type="predicted"/>
<dbReference type="InterPro" id="IPR000157">
    <property type="entry name" value="TIR_dom"/>
</dbReference>
<keyword evidence="1" id="KW-0472">Membrane</keyword>
<dbReference type="Gene3D" id="3.40.50.10140">
    <property type="entry name" value="Toll/interleukin-1 receptor homology (TIR) domain"/>
    <property type="match status" value="1"/>
</dbReference>
<dbReference type="SUPFAM" id="SSF52200">
    <property type="entry name" value="Toll/Interleukin receptor TIR domain"/>
    <property type="match status" value="1"/>
</dbReference>
<keyword evidence="1" id="KW-0812">Transmembrane</keyword>
<sequence length="170" mass="19503">MISKNINKSEWAQQEISLAVTSKLNGRNIKLIPVLIDKNAAIPFFLKDYIYLDMTEGNDFEYSMSLLMKGLMDKQTTSIEDEQAIKIQKINIDREILRIKNIEYENYKNFKTRQMFLIALTTTLFSAFAVSIGLLGWLVKVEYSQLAWLIAFSTGVLVSMVGASFILERK</sequence>
<dbReference type="EMBL" id="CP029752">
    <property type="protein sequence ID" value="QFG76895.1"/>
    <property type="molecule type" value="Genomic_DNA"/>
</dbReference>
<reference evidence="3" key="1">
    <citation type="submission" date="2018-05" db="EMBL/GenBank/DDBJ databases">
        <title>Bacterial isolates from healthy term breastfed infants carrying antibiotic resistance genes.</title>
        <authorList>
            <person name="Casaburi G."/>
        </authorList>
    </citation>
    <scope>NUCLEOTIDE SEQUENCE [LARGE SCALE GENOMIC DNA]</scope>
    <source>
        <strain evidence="3">7084_4</strain>
    </source>
</reference>
<protein>
    <recommendedName>
        <fullName evidence="2">TIR domain-containing protein</fullName>
    </recommendedName>
</protein>
<dbReference type="Pfam" id="PF13676">
    <property type="entry name" value="TIR_2"/>
    <property type="match status" value="1"/>
</dbReference>